<evidence type="ECO:0000256" key="3">
    <source>
        <dbReference type="ARBA" id="ARBA00022776"/>
    </source>
</evidence>
<evidence type="ECO:0000256" key="2">
    <source>
        <dbReference type="ARBA" id="ARBA00022737"/>
    </source>
</evidence>
<dbReference type="EMBL" id="JAAAJA010000017">
    <property type="protein sequence ID" value="KAG0266487.1"/>
    <property type="molecule type" value="Genomic_DNA"/>
</dbReference>
<dbReference type="SUPFAM" id="SSF81901">
    <property type="entry name" value="HCP-like"/>
    <property type="match status" value="2"/>
</dbReference>
<dbReference type="GO" id="GO:0031145">
    <property type="term" value="P:anaphase-promoting complex-dependent catabolic process"/>
    <property type="evidence" value="ECO:0007669"/>
    <property type="project" value="TreeGrafter"/>
</dbReference>
<feature type="repeat" description="TPR" evidence="7">
    <location>
        <begin position="451"/>
        <end position="484"/>
    </location>
</feature>
<proteinExistence type="predicted"/>
<evidence type="ECO:0000256" key="7">
    <source>
        <dbReference type="PROSITE-ProRule" id="PRU00339"/>
    </source>
</evidence>
<feature type="repeat" description="TPR" evidence="7">
    <location>
        <begin position="553"/>
        <end position="586"/>
    </location>
</feature>
<keyword evidence="5 7" id="KW-0802">TPR repeat</keyword>
<keyword evidence="6" id="KW-0131">Cell cycle</keyword>
<reference evidence="9" key="1">
    <citation type="journal article" date="2020" name="Fungal Divers.">
        <title>Resolving the Mortierellaceae phylogeny through synthesis of multi-gene phylogenetics and phylogenomics.</title>
        <authorList>
            <person name="Vandepol N."/>
            <person name="Liber J."/>
            <person name="Desiro A."/>
            <person name="Na H."/>
            <person name="Kennedy M."/>
            <person name="Barry K."/>
            <person name="Grigoriev I.V."/>
            <person name="Miller A.N."/>
            <person name="O'Donnell K."/>
            <person name="Stajich J.E."/>
            <person name="Bonito G."/>
        </authorList>
    </citation>
    <scope>NUCLEOTIDE SEQUENCE</scope>
    <source>
        <strain evidence="9">KOD948</strain>
    </source>
</reference>
<dbReference type="Pfam" id="PF13424">
    <property type="entry name" value="TPR_12"/>
    <property type="match status" value="1"/>
</dbReference>
<dbReference type="Pfam" id="PF13181">
    <property type="entry name" value="TPR_8"/>
    <property type="match status" value="1"/>
</dbReference>
<dbReference type="PANTHER" id="PTHR12558">
    <property type="entry name" value="CELL DIVISION CYCLE 16,23,27"/>
    <property type="match status" value="1"/>
</dbReference>
<feature type="compositionally biased region" description="Acidic residues" evidence="8">
    <location>
        <begin position="774"/>
        <end position="794"/>
    </location>
</feature>
<dbReference type="GO" id="GO:0051301">
    <property type="term" value="P:cell division"/>
    <property type="evidence" value="ECO:0007669"/>
    <property type="project" value="UniProtKB-KW"/>
</dbReference>
<feature type="compositionally biased region" description="Basic and acidic residues" evidence="8">
    <location>
        <begin position="756"/>
        <end position="765"/>
    </location>
</feature>
<accession>A0A9P6UAP3</accession>
<dbReference type="Pfam" id="PF13374">
    <property type="entry name" value="TPR_10"/>
    <property type="match status" value="1"/>
</dbReference>
<dbReference type="Pfam" id="PF12895">
    <property type="entry name" value="ANAPC3"/>
    <property type="match status" value="1"/>
</dbReference>
<dbReference type="GO" id="GO:0005680">
    <property type="term" value="C:anaphase-promoting complex"/>
    <property type="evidence" value="ECO:0007669"/>
    <property type="project" value="TreeGrafter"/>
</dbReference>
<evidence type="ECO:0000313" key="10">
    <source>
        <dbReference type="Proteomes" id="UP000726737"/>
    </source>
</evidence>
<feature type="compositionally biased region" description="Polar residues" evidence="8">
    <location>
        <begin position="718"/>
        <end position="729"/>
    </location>
</feature>
<dbReference type="Gene3D" id="1.25.40.10">
    <property type="entry name" value="Tetratricopeptide repeat domain"/>
    <property type="match status" value="1"/>
</dbReference>
<feature type="repeat" description="TPR" evidence="7">
    <location>
        <begin position="631"/>
        <end position="664"/>
    </location>
</feature>
<evidence type="ECO:0000313" key="9">
    <source>
        <dbReference type="EMBL" id="KAG0266487.1"/>
    </source>
</evidence>
<protein>
    <submittedName>
        <fullName evidence="9">Anaphase promoting complex subunit cdc16</fullName>
    </submittedName>
</protein>
<comment type="caution">
    <text evidence="9">The sequence shown here is derived from an EMBL/GenBank/DDBJ whole genome shotgun (WGS) entry which is preliminary data.</text>
</comment>
<dbReference type="PROSITE" id="PS50005">
    <property type="entry name" value="TPR"/>
    <property type="match status" value="3"/>
</dbReference>
<dbReference type="GO" id="GO:0005737">
    <property type="term" value="C:cytoplasm"/>
    <property type="evidence" value="ECO:0007669"/>
    <property type="project" value="TreeGrafter"/>
</dbReference>
<dbReference type="GO" id="GO:0045842">
    <property type="term" value="P:positive regulation of mitotic metaphase/anaphase transition"/>
    <property type="evidence" value="ECO:0007669"/>
    <property type="project" value="TreeGrafter"/>
</dbReference>
<dbReference type="Proteomes" id="UP000726737">
    <property type="component" value="Unassembled WGS sequence"/>
</dbReference>
<feature type="region of interest" description="Disordered" evidence="8">
    <location>
        <begin position="26"/>
        <end position="49"/>
    </location>
</feature>
<evidence type="ECO:0000256" key="4">
    <source>
        <dbReference type="ARBA" id="ARBA00022786"/>
    </source>
</evidence>
<evidence type="ECO:0000256" key="1">
    <source>
        <dbReference type="ARBA" id="ARBA00022618"/>
    </source>
</evidence>
<keyword evidence="1" id="KW-0132">Cell division</keyword>
<keyword evidence="10" id="KW-1185">Reference proteome</keyword>
<dbReference type="InterPro" id="IPR019734">
    <property type="entry name" value="TPR_rpt"/>
</dbReference>
<keyword evidence="4" id="KW-0833">Ubl conjugation pathway</keyword>
<evidence type="ECO:0000256" key="8">
    <source>
        <dbReference type="SAM" id="MobiDB-lite"/>
    </source>
</evidence>
<dbReference type="InterPro" id="IPR011990">
    <property type="entry name" value="TPR-like_helical_dom_sf"/>
</dbReference>
<sequence length="794" mass="88569">MAGGSAGAGSANNSFTATLASLADLSPVGASGSRTPNEKRRISQGLGSASAASTSQAAMYQSMRVIPSPFANSPAGYLETSFLASPIKGYGLGLTPGAGGSTSIKGSSVMGSESIFGGVSLSMPGSALRSGYHLPGGEIFDGGGTMSQSEVDFFVPAEVNRDRNTVDNMRIWRTDAMEQHMYKTAAYWGDKVLSITDDVNDVFWLCQVYYLMGEYPRAINLLQRFDLLESSIACRLLAIQCMIRSEKWTEALEYLGEDNFFSSKGHIGPNLGGLEIEASLCCLRGLVFKNMNNMVRAKECFKEALQIDVKCYEALDVLISNDMLTSNEERELIDGLEFYKRLQGPDAEFVKMLYKSKLKKFENVDEQDEIYSVLSTKFQAENADLLYSRADIYFTQCRFDKCLECTKKILEMDKYNLACMPMHLVSLYELDLKNDLFYIAHELVDRHPKEAVAWFAVGVYYYLTKNMSEARRYFGKASSTDRHYGPAWIGFGHSFAMEGEHDQAISAYATSSKLFQGSHLGAMYLGMQHLQQNNVLLAQKYLTSCLTICDSDPLLLNELGVMYYNMGQYEEAVQSFLKVIEKLQRSQRKNVIWETTWLNLAHAYRKLENYSEAEKYFYKVDAISNPGPAKASALVGLGFIYQIMGRLSDAIESYHKVLTIRSTDQIATEMLQRVMDEKVRASEMEWMQEYLPEEMKDDAEVERRVRQLDNSRARTRNKANSALQDSISRSGRGVITSGKRKASLSHGSDGIAGVDTKGKMKKTETEGQVASIVCEEEADGEDGEDDDDDAMIED</sequence>
<dbReference type="GO" id="GO:0016567">
    <property type="term" value="P:protein ubiquitination"/>
    <property type="evidence" value="ECO:0007669"/>
    <property type="project" value="TreeGrafter"/>
</dbReference>
<keyword evidence="2" id="KW-0677">Repeat</keyword>
<dbReference type="AlphaFoldDB" id="A0A9P6UAP3"/>
<keyword evidence="3" id="KW-0498">Mitosis</keyword>
<dbReference type="OrthoDB" id="10006270at2759"/>
<evidence type="ECO:0000256" key="5">
    <source>
        <dbReference type="ARBA" id="ARBA00022803"/>
    </source>
</evidence>
<gene>
    <name evidence="9" type="primary">CDC16</name>
    <name evidence="9" type="ORF">BG011_002278</name>
</gene>
<dbReference type="PANTHER" id="PTHR12558:SF9">
    <property type="entry name" value="CELL DIVISION CYCLE PROTEIN 16 HOMOLOG"/>
    <property type="match status" value="1"/>
</dbReference>
<organism evidence="9 10">
    <name type="scientific">Mortierella polycephala</name>
    <dbReference type="NCBI Taxonomy" id="41804"/>
    <lineage>
        <taxon>Eukaryota</taxon>
        <taxon>Fungi</taxon>
        <taxon>Fungi incertae sedis</taxon>
        <taxon>Mucoromycota</taxon>
        <taxon>Mortierellomycotina</taxon>
        <taxon>Mortierellomycetes</taxon>
        <taxon>Mortierellales</taxon>
        <taxon>Mortierellaceae</taxon>
        <taxon>Mortierella</taxon>
    </lineage>
</organism>
<feature type="region of interest" description="Disordered" evidence="8">
    <location>
        <begin position="712"/>
        <end position="794"/>
    </location>
</feature>
<evidence type="ECO:0000256" key="6">
    <source>
        <dbReference type="ARBA" id="ARBA00023306"/>
    </source>
</evidence>
<dbReference type="SMART" id="SM00028">
    <property type="entry name" value="TPR"/>
    <property type="match status" value="8"/>
</dbReference>
<name>A0A9P6UAP3_9FUNG</name>